<dbReference type="EMBL" id="CP106679">
    <property type="protein sequence ID" value="UXP31211.1"/>
    <property type="molecule type" value="Genomic_DNA"/>
</dbReference>
<protein>
    <submittedName>
        <fullName evidence="10">Methylamine utilization protein</fullName>
    </submittedName>
</protein>
<accession>A0ABY6CL18</accession>
<evidence type="ECO:0000313" key="11">
    <source>
        <dbReference type="Proteomes" id="UP001065174"/>
    </source>
</evidence>
<feature type="chain" id="PRO_5046761730" evidence="8">
    <location>
        <begin position="23"/>
        <end position="601"/>
    </location>
</feature>
<evidence type="ECO:0000256" key="4">
    <source>
        <dbReference type="ARBA" id="ARBA00022729"/>
    </source>
</evidence>
<dbReference type="PROSITE" id="PS51007">
    <property type="entry name" value="CYTC"/>
    <property type="match status" value="2"/>
</dbReference>
<comment type="subcellular location">
    <subcellularLocation>
        <location evidence="1">Cell envelope</location>
    </subcellularLocation>
</comment>
<dbReference type="Proteomes" id="UP001065174">
    <property type="component" value="Chromosome"/>
</dbReference>
<dbReference type="Pfam" id="PF03150">
    <property type="entry name" value="CCP_MauG"/>
    <property type="match status" value="1"/>
</dbReference>
<keyword evidence="11" id="KW-1185">Reference proteome</keyword>
<evidence type="ECO:0000256" key="5">
    <source>
        <dbReference type="ARBA" id="ARBA00023002"/>
    </source>
</evidence>
<dbReference type="InterPro" id="IPR004852">
    <property type="entry name" value="Di-haem_cyt_c_peroxidsae"/>
</dbReference>
<evidence type="ECO:0000256" key="8">
    <source>
        <dbReference type="SAM" id="SignalP"/>
    </source>
</evidence>
<organism evidence="10 11">
    <name type="scientific">Reichenbachiella agarivorans</name>
    <dbReference type="NCBI Taxonomy" id="2979464"/>
    <lineage>
        <taxon>Bacteria</taxon>
        <taxon>Pseudomonadati</taxon>
        <taxon>Bacteroidota</taxon>
        <taxon>Cytophagia</taxon>
        <taxon>Cytophagales</taxon>
        <taxon>Reichenbachiellaceae</taxon>
        <taxon>Reichenbachiella</taxon>
    </lineage>
</organism>
<reference evidence="10" key="1">
    <citation type="submission" date="2022-09" db="EMBL/GenBank/DDBJ databases">
        <title>Comparative genomics and taxonomic characterization of three novel marine species of genus Reichenbachiella exhibiting antioxidant and polysaccharide degradation activities.</title>
        <authorList>
            <person name="Muhammad N."/>
            <person name="Lee Y.-J."/>
            <person name="Ko J."/>
            <person name="Kim S.-G."/>
        </authorList>
    </citation>
    <scope>NUCLEOTIDE SEQUENCE</scope>
    <source>
        <strain evidence="10">BKB1-1</strain>
    </source>
</reference>
<sequence length="601" mass="69308">MRKETYWLVSLFFAFMSWSCQSNQTTHEKGDNPFDEVKAMFLVDMDSCLYYIDLVADSTSAEHVQEYFVRSRNYFKQMEPILSFAEVDNYSTLIQPNLLKVEEEDQTNIRIKEPQGYQVLEEMIFGEDEFSHAEVIQRALWIKNRLSLIRKNLFFDKYQTYHFLWLLRHGIIRTAFTGITGFDSPVLASSLNDAVITYGSLMSYMEIFESEFRDANLLDQWREEIKQSQKLLREGEFETFDRYDFIRNHTQHQIDLWNQTVTDWGVSFPFELAVKNDAKNLFSQQSFNVDYFSSRFSAPMDSQTVLLGKQLFVDTRLSKDGKMSCSSCHQADRAFTDGLPKSLGNLGKPVLRNSPTLMYAGFQHAFFYDLRAGNLEGQIVGVIQANDEFHSDLETMTQMVQSDSVYEPRFNAIYKTGVTEANIRNALANYIRSLAPFNSKFDQSMKKSEVILDDLEIKGFNLFMGKAACATCHFPPFFNGTVPPRYAESEMESLGVPSHANNREIDSDLGRYDVFRTEERKHFFKTPTIRNIALTAPYMHNGVYETLEEVMDFYNQGGGAGMGFDLPNQTLPFDSLSLDQSEIDAIVAFMRTLTDTREATY</sequence>
<dbReference type="RefSeq" id="WP_262308651.1">
    <property type="nucleotide sequence ID" value="NZ_CP106679.1"/>
</dbReference>
<keyword evidence="6 7" id="KW-0408">Iron</keyword>
<dbReference type="InterPro" id="IPR051395">
    <property type="entry name" value="Cytochrome_c_Peroxidase/MauG"/>
</dbReference>
<feature type="domain" description="Cytochrome c" evidence="9">
    <location>
        <begin position="303"/>
        <end position="435"/>
    </location>
</feature>
<keyword evidence="5" id="KW-0560">Oxidoreductase</keyword>
<keyword evidence="2 7" id="KW-0349">Heme</keyword>
<dbReference type="SUPFAM" id="SSF46626">
    <property type="entry name" value="Cytochrome c"/>
    <property type="match status" value="2"/>
</dbReference>
<evidence type="ECO:0000256" key="3">
    <source>
        <dbReference type="ARBA" id="ARBA00022723"/>
    </source>
</evidence>
<proteinExistence type="predicted"/>
<feature type="signal peptide" evidence="8">
    <location>
        <begin position="1"/>
        <end position="22"/>
    </location>
</feature>
<keyword evidence="4 8" id="KW-0732">Signal</keyword>
<dbReference type="InterPro" id="IPR009056">
    <property type="entry name" value="Cyt_c-like_dom"/>
</dbReference>
<dbReference type="PANTHER" id="PTHR30600">
    <property type="entry name" value="CYTOCHROME C PEROXIDASE-RELATED"/>
    <property type="match status" value="1"/>
</dbReference>
<evidence type="ECO:0000259" key="9">
    <source>
        <dbReference type="PROSITE" id="PS51007"/>
    </source>
</evidence>
<evidence type="ECO:0000256" key="7">
    <source>
        <dbReference type="PROSITE-ProRule" id="PRU00433"/>
    </source>
</evidence>
<dbReference type="PANTHER" id="PTHR30600:SF10">
    <property type="entry name" value="BLL6722 PROTEIN"/>
    <property type="match status" value="1"/>
</dbReference>
<evidence type="ECO:0000256" key="2">
    <source>
        <dbReference type="ARBA" id="ARBA00022617"/>
    </source>
</evidence>
<gene>
    <name evidence="10" type="ORF">N6H18_12715</name>
</gene>
<feature type="domain" description="Cytochrome c" evidence="9">
    <location>
        <begin position="454"/>
        <end position="594"/>
    </location>
</feature>
<keyword evidence="3 7" id="KW-0479">Metal-binding</keyword>
<dbReference type="InterPro" id="IPR036909">
    <property type="entry name" value="Cyt_c-like_dom_sf"/>
</dbReference>
<dbReference type="Gene3D" id="1.10.760.10">
    <property type="entry name" value="Cytochrome c-like domain"/>
    <property type="match status" value="2"/>
</dbReference>
<name>A0ABY6CL18_9BACT</name>
<evidence type="ECO:0000256" key="1">
    <source>
        <dbReference type="ARBA" id="ARBA00004196"/>
    </source>
</evidence>
<evidence type="ECO:0000313" key="10">
    <source>
        <dbReference type="EMBL" id="UXP31211.1"/>
    </source>
</evidence>
<evidence type="ECO:0000256" key="6">
    <source>
        <dbReference type="ARBA" id="ARBA00023004"/>
    </source>
</evidence>